<evidence type="ECO:0000313" key="1">
    <source>
        <dbReference type="EMBL" id="MDZ5034995.1"/>
    </source>
</evidence>
<dbReference type="AlphaFoldDB" id="A0AAW9IY97"/>
<evidence type="ECO:0000313" key="2">
    <source>
        <dbReference type="Proteomes" id="UP001289066"/>
    </source>
</evidence>
<accession>A0AAW9IY97</accession>
<proteinExistence type="predicted"/>
<comment type="caution">
    <text evidence="1">The sequence shown here is derived from an EMBL/GenBank/DDBJ whole genome shotgun (WGS) entry which is preliminary data.</text>
</comment>
<protein>
    <submittedName>
        <fullName evidence="1">Uncharacterized protein</fullName>
    </submittedName>
</protein>
<gene>
    <name evidence="1" type="ORF">GNF81_20115</name>
</gene>
<feature type="non-terminal residue" evidence="1">
    <location>
        <position position="141"/>
    </location>
</feature>
<dbReference type="Proteomes" id="UP001289066">
    <property type="component" value="Unassembled WGS sequence"/>
</dbReference>
<organism evidence="1 2">
    <name type="scientific">Clostridium perfringens</name>
    <dbReference type="NCBI Taxonomy" id="1502"/>
    <lineage>
        <taxon>Bacteria</taxon>
        <taxon>Bacillati</taxon>
        <taxon>Bacillota</taxon>
        <taxon>Clostridia</taxon>
        <taxon>Eubacteriales</taxon>
        <taxon>Clostridiaceae</taxon>
        <taxon>Clostridium</taxon>
    </lineage>
</organism>
<sequence length="141" mass="14614">MLVDATVAIINKLVEFITTPGNLSKIIQCAVELIMKLIEGLIRALPSLIDGAVKIVGALTDALFSTDWFSVGGDILAGIGKGLLNGVGSIARNVGSSLLGGIKSVLGINSPSRVFRDDVGKYLAQGIGVGFIDESENVESD</sequence>
<dbReference type="EMBL" id="WNVG01001145">
    <property type="protein sequence ID" value="MDZ5034995.1"/>
    <property type="molecule type" value="Genomic_DNA"/>
</dbReference>
<reference evidence="1" key="1">
    <citation type="submission" date="2019-11" db="EMBL/GenBank/DDBJ databases">
        <title>Characterization of Clostridium perfringens isolates from swine manure treated agricultural soils.</title>
        <authorList>
            <person name="Wushke S.T."/>
        </authorList>
    </citation>
    <scope>NUCLEOTIDE SEQUENCE</scope>
    <source>
        <strain evidence="1">X15</strain>
    </source>
</reference>
<name>A0AAW9IY97_CLOPF</name>